<feature type="region of interest" description="Disordered" evidence="2">
    <location>
        <begin position="615"/>
        <end position="638"/>
    </location>
</feature>
<sequence length="638" mass="66950">MITSEATGWQWFAIALVAVAAVVVTAAFTADAGSARPEPVAYDETVGVGLTMEAEQIARAEGASVPRAEVFYSQFRYVVGYPGIDRLVSALDAPARASQFGFPLAVYVSDYGGVSVDCSAGGSLSASATPEWTPAETAHYVVDSDARSPAGPVIVPFEDRADAEAFTGDCGGRVVDWQTVRAREPTTDDPAAAVRAQVEQRASRADERVGAARERRDRPVSVVVGRDVATVRAAIDRAPPNTTIRVPTATTVGNVTVDKPVTLRGEGTRLDGGGDGTVLRVTADRVGVVGFEIVGVGNATVGEPTNADSSWDAPVRRGYGQSDAAVAATNVSGLFVANVSVETPASGFVLVGTPGAVVENVTVDGTDDWRDGFMGVVGMDEPIVVQHSTFTDGRDGVYLHRADGTVLRNNTFRGNRFGTHLMYTSDALIADNQVRDQSHAGIVVMTDPSGNAIVGNDVRRARSGILTAGSRSYVGHNVVVGTERGLSTNAGRSLYEHNVLSDNAVGVTAATIVPSNRVVENDFVANDRHATSRPGPMRIYTHDGRGNYWSGAYDLDEGGQALSRPYSPTDSVDRRLHRSDAAVVLSEAPSVHALRSLRGTTPGFRSASIVDTAPLTEPANPRLLATATNETTDGGVSP</sequence>
<dbReference type="InterPro" id="IPR051550">
    <property type="entry name" value="SCF-Subunits/Alg-Epimerases"/>
</dbReference>
<dbReference type="InterPro" id="IPR006626">
    <property type="entry name" value="PbH1"/>
</dbReference>
<organism evidence="4 5">
    <name type="scientific">Halomicrobium mukohataei</name>
    <dbReference type="NCBI Taxonomy" id="57705"/>
    <lineage>
        <taxon>Archaea</taxon>
        <taxon>Methanobacteriati</taxon>
        <taxon>Methanobacteriota</taxon>
        <taxon>Stenosarchaea group</taxon>
        <taxon>Halobacteria</taxon>
        <taxon>Halobacteriales</taxon>
        <taxon>Haloarculaceae</taxon>
        <taxon>Halomicrobium</taxon>
    </lineage>
</organism>
<dbReference type="SUPFAM" id="SSF160387">
    <property type="entry name" value="NosL/MerB-like"/>
    <property type="match status" value="1"/>
</dbReference>
<feature type="compositionally biased region" description="Polar residues" evidence="2">
    <location>
        <begin position="626"/>
        <end position="638"/>
    </location>
</feature>
<dbReference type="PANTHER" id="PTHR22990:SF15">
    <property type="entry name" value="F-BOX ONLY PROTEIN 10"/>
    <property type="match status" value="1"/>
</dbReference>
<dbReference type="KEGG" id="halz:E5139_05040"/>
<evidence type="ECO:0000313" key="4">
    <source>
        <dbReference type="EMBL" id="QCD65034.1"/>
    </source>
</evidence>
<dbReference type="InterPro" id="IPR011050">
    <property type="entry name" value="Pectin_lyase_fold/virulence"/>
</dbReference>
<reference evidence="4 5" key="1">
    <citation type="submission" date="2019-04" db="EMBL/GenBank/DDBJ databases">
        <title>Complete genome sequence of Arthrobacter sp. ZXY-2 associated with effective atrazine degradation and salt adaptation.</title>
        <authorList>
            <person name="Zhao X."/>
        </authorList>
    </citation>
    <scope>NUCLEOTIDE SEQUENCE [LARGE SCALE GENOMIC DNA]</scope>
    <source>
        <strain evidence="5">ZP60</strain>
    </source>
</reference>
<dbReference type="RefSeq" id="WP_012807881.1">
    <property type="nucleotide sequence ID" value="NZ_CP039375.1"/>
</dbReference>
<accession>A0A4D6KAY3</accession>
<dbReference type="OMA" id="WQDGFMG"/>
<dbReference type="GeneID" id="42178278"/>
<gene>
    <name evidence="4" type="ORF">E5139_05040</name>
</gene>
<dbReference type="Proteomes" id="UP000297053">
    <property type="component" value="Chromosome"/>
</dbReference>
<dbReference type="SMART" id="SM00710">
    <property type="entry name" value="PbH1"/>
    <property type="match status" value="7"/>
</dbReference>
<evidence type="ECO:0000256" key="1">
    <source>
        <dbReference type="ARBA" id="ARBA00022737"/>
    </source>
</evidence>
<proteinExistence type="predicted"/>
<dbReference type="Gene3D" id="2.160.20.10">
    <property type="entry name" value="Single-stranded right-handed beta-helix, Pectin lyase-like"/>
    <property type="match status" value="1"/>
</dbReference>
<name>A0A4D6KAY3_9EURY</name>
<protein>
    <submittedName>
        <fullName evidence="4">Copper-binding protein</fullName>
    </submittedName>
</protein>
<dbReference type="Pfam" id="PF05573">
    <property type="entry name" value="NosL"/>
    <property type="match status" value="1"/>
</dbReference>
<evidence type="ECO:0000313" key="5">
    <source>
        <dbReference type="Proteomes" id="UP000297053"/>
    </source>
</evidence>
<evidence type="ECO:0000256" key="2">
    <source>
        <dbReference type="SAM" id="MobiDB-lite"/>
    </source>
</evidence>
<dbReference type="Pfam" id="PF05048">
    <property type="entry name" value="NosD"/>
    <property type="match status" value="1"/>
</dbReference>
<evidence type="ECO:0000259" key="3">
    <source>
        <dbReference type="Pfam" id="PF05048"/>
    </source>
</evidence>
<dbReference type="InterPro" id="IPR007742">
    <property type="entry name" value="NosD_dom"/>
</dbReference>
<dbReference type="InterPro" id="IPR008719">
    <property type="entry name" value="N2O_reductase_NosL"/>
</dbReference>
<keyword evidence="1" id="KW-0677">Repeat</keyword>
<dbReference type="SUPFAM" id="SSF51126">
    <property type="entry name" value="Pectin lyase-like"/>
    <property type="match status" value="1"/>
</dbReference>
<dbReference type="AlphaFoldDB" id="A0A4D6KAY3"/>
<feature type="domain" description="Periplasmic copper-binding protein NosD beta helix" evidence="3">
    <location>
        <begin position="383"/>
        <end position="550"/>
    </location>
</feature>
<dbReference type="PANTHER" id="PTHR22990">
    <property type="entry name" value="F-BOX ONLY PROTEIN"/>
    <property type="match status" value="1"/>
</dbReference>
<dbReference type="InterPro" id="IPR012334">
    <property type="entry name" value="Pectin_lyas_fold"/>
</dbReference>
<dbReference type="EMBL" id="CP039375">
    <property type="protein sequence ID" value="QCD65034.1"/>
    <property type="molecule type" value="Genomic_DNA"/>
</dbReference>
<dbReference type="Gene3D" id="3.30.70.2050">
    <property type="match status" value="1"/>
</dbReference>
<reference evidence="4 5" key="2">
    <citation type="submission" date="2019-04" db="EMBL/GenBank/DDBJ databases">
        <authorList>
            <person name="Yang S."/>
            <person name="Wei W."/>
        </authorList>
    </citation>
    <scope>NUCLEOTIDE SEQUENCE [LARGE SCALE GENOMIC DNA]</scope>
    <source>
        <strain evidence="5">ZP60</strain>
    </source>
</reference>